<dbReference type="AlphaFoldDB" id="B9L3W4"/>
<evidence type="ECO:0000313" key="3">
    <source>
        <dbReference type="Proteomes" id="UP000000447"/>
    </source>
</evidence>
<name>B9L3W4_THERP</name>
<keyword evidence="2" id="KW-0614">Plasmid</keyword>
<keyword evidence="1" id="KW-0812">Transmembrane</keyword>
<evidence type="ECO:0000313" key="2">
    <source>
        <dbReference type="EMBL" id="ACM06812.1"/>
    </source>
</evidence>
<dbReference type="Proteomes" id="UP000000447">
    <property type="component" value="Plasmid unnamed"/>
</dbReference>
<accession>B9L3W4</accession>
<keyword evidence="1" id="KW-0472">Membrane</keyword>
<feature type="transmembrane region" description="Helical" evidence="1">
    <location>
        <begin position="144"/>
        <end position="172"/>
    </location>
</feature>
<evidence type="ECO:0000256" key="1">
    <source>
        <dbReference type="SAM" id="Phobius"/>
    </source>
</evidence>
<organism evidence="2 3">
    <name type="scientific">Thermomicrobium roseum (strain ATCC 27502 / DSM 5159 / P-2)</name>
    <dbReference type="NCBI Taxonomy" id="309801"/>
    <lineage>
        <taxon>Bacteria</taxon>
        <taxon>Pseudomonadati</taxon>
        <taxon>Thermomicrobiota</taxon>
        <taxon>Thermomicrobia</taxon>
        <taxon>Thermomicrobiales</taxon>
        <taxon>Thermomicrobiaceae</taxon>
        <taxon>Thermomicrobium</taxon>
    </lineage>
</organism>
<dbReference type="KEGG" id="tro:trd_A0478"/>
<reference evidence="2 3" key="1">
    <citation type="journal article" date="2009" name="PLoS ONE">
        <title>Complete genome sequence of the aerobic CO-oxidizing thermophile Thermomicrobium roseum.</title>
        <authorList>
            <person name="Wu D."/>
            <person name="Raymond J."/>
            <person name="Wu M."/>
            <person name="Chatterji S."/>
            <person name="Ren Q."/>
            <person name="Graham J.E."/>
            <person name="Bryant D.A."/>
            <person name="Robb F."/>
            <person name="Colman A."/>
            <person name="Tallon L.J."/>
            <person name="Badger J.H."/>
            <person name="Madupu R."/>
            <person name="Ward N.L."/>
            <person name="Eisen J.A."/>
        </authorList>
    </citation>
    <scope>NUCLEOTIDE SEQUENCE [LARGE SCALE GENOMIC DNA]</scope>
    <source>
        <strain evidence="3">ATCC 27502 / DSM 5159 / P-2</strain>
        <plasmid evidence="2">unnamed</plasmid>
    </source>
</reference>
<dbReference type="HOGENOM" id="CLU_1502811_0_0_0"/>
<keyword evidence="1" id="KW-1133">Transmembrane helix</keyword>
<geneLocation type="plasmid" evidence="3">
    <name>Tros</name>
</geneLocation>
<keyword evidence="3" id="KW-1185">Reference proteome</keyword>
<dbReference type="EMBL" id="CP001276">
    <property type="protein sequence ID" value="ACM06812.1"/>
    <property type="molecule type" value="Genomic_DNA"/>
</dbReference>
<gene>
    <name evidence="2" type="ordered locus">trd_A0478</name>
</gene>
<protein>
    <submittedName>
        <fullName evidence="2">Uncharacterized protein</fullName>
    </submittedName>
</protein>
<sequence length="179" mass="19093">MLGLTRPVESTVERHQDKLALLPLYWFGWKLGHLVGEVVGPLGDTRPDLRATEPLAVTVPTLGQPSVAAVGLSTTRPVRQPAERSLLQSYRCIKELPITKRLLAALVGSATRSELLLIAFGLGLVLLGEESLTAETVLPLLADILLLLAELLLALVAGAVLADLIMSVLLILRAVLSEG</sequence>
<dbReference type="RefSeq" id="WP_012642799.1">
    <property type="nucleotide sequence ID" value="NC_011961.1"/>
</dbReference>
<proteinExistence type="predicted"/>